<gene>
    <name evidence="3" type="primary">Tma7</name>
    <name evidence="3" type="ORF">SERLUN_R15686</name>
</gene>
<dbReference type="PANTHER" id="PTHR28632">
    <property type="entry name" value="TRANSLATION MACHINERY-ASSOCIATED PROTEIN 7"/>
    <property type="match status" value="1"/>
</dbReference>
<dbReference type="Proteomes" id="UP000553648">
    <property type="component" value="Unassembled WGS sequence"/>
</dbReference>
<name>A0A7L1CQV4_9PASS</name>
<protein>
    <submittedName>
        <fullName evidence="3">TMA7 protein</fullName>
    </submittedName>
</protein>
<comment type="similarity">
    <text evidence="1">Belongs to the TMA7 family.</text>
</comment>
<feature type="non-terminal residue" evidence="3">
    <location>
        <position position="56"/>
    </location>
</feature>
<feature type="region of interest" description="Disordered" evidence="2">
    <location>
        <begin position="1"/>
        <end position="56"/>
    </location>
</feature>
<accession>A0A7L1CQV4</accession>
<dbReference type="InterPro" id="IPR015157">
    <property type="entry name" value="TMA7"/>
</dbReference>
<evidence type="ECO:0000313" key="4">
    <source>
        <dbReference type="Proteomes" id="UP000553648"/>
    </source>
</evidence>
<evidence type="ECO:0000256" key="2">
    <source>
        <dbReference type="SAM" id="MobiDB-lite"/>
    </source>
</evidence>
<dbReference type="EMBL" id="VXBA01001096">
    <property type="protein sequence ID" value="NXM67430.1"/>
    <property type="molecule type" value="Genomic_DNA"/>
</dbReference>
<reference evidence="3 4" key="1">
    <citation type="submission" date="2019-09" db="EMBL/GenBank/DDBJ databases">
        <title>Bird 10,000 Genomes (B10K) Project - Family phase.</title>
        <authorList>
            <person name="Zhang G."/>
        </authorList>
    </citation>
    <scope>NUCLEOTIDE SEQUENCE [LARGE SCALE GENOMIC DNA]</scope>
    <source>
        <strain evidence="3">B10K-DU-002-03</strain>
        <tissue evidence="3">Muscle</tissue>
    </source>
</reference>
<sequence>ESGKKKPLNLLKDLDETDLAFQQQQKEEQKKFEEMKLKDAGKEPLARSGINKSGKV</sequence>
<dbReference type="AlphaFoldDB" id="A0A7L1CQV4"/>
<evidence type="ECO:0000256" key="1">
    <source>
        <dbReference type="ARBA" id="ARBA00006631"/>
    </source>
</evidence>
<keyword evidence="4" id="KW-1185">Reference proteome</keyword>
<feature type="non-terminal residue" evidence="3">
    <location>
        <position position="1"/>
    </location>
</feature>
<feature type="compositionally biased region" description="Basic and acidic residues" evidence="2">
    <location>
        <begin position="25"/>
        <end position="45"/>
    </location>
</feature>
<evidence type="ECO:0000313" key="3">
    <source>
        <dbReference type="EMBL" id="NXM67430.1"/>
    </source>
</evidence>
<comment type="caution">
    <text evidence="3">The sequence shown here is derived from an EMBL/GenBank/DDBJ whole genome shotgun (WGS) entry which is preliminary data.</text>
</comment>
<proteinExistence type="inferred from homology"/>
<dbReference type="Pfam" id="PF09072">
    <property type="entry name" value="TMA7"/>
    <property type="match status" value="1"/>
</dbReference>
<organism evidence="3 4">
    <name type="scientific">Serilophus lunatus</name>
    <name type="common">silver-breasted broadbill</name>
    <dbReference type="NCBI Taxonomy" id="239386"/>
    <lineage>
        <taxon>Eukaryota</taxon>
        <taxon>Metazoa</taxon>
        <taxon>Chordata</taxon>
        <taxon>Craniata</taxon>
        <taxon>Vertebrata</taxon>
        <taxon>Euteleostomi</taxon>
        <taxon>Archelosauria</taxon>
        <taxon>Archosauria</taxon>
        <taxon>Dinosauria</taxon>
        <taxon>Saurischia</taxon>
        <taxon>Theropoda</taxon>
        <taxon>Coelurosauria</taxon>
        <taxon>Aves</taxon>
        <taxon>Neognathae</taxon>
        <taxon>Neoaves</taxon>
        <taxon>Telluraves</taxon>
        <taxon>Australaves</taxon>
        <taxon>Passeriformes</taxon>
        <taxon>Eurylaimidae</taxon>
        <taxon>Serilophus</taxon>
    </lineage>
</organism>